<keyword evidence="5" id="KW-0119">Carbohydrate metabolism</keyword>
<dbReference type="Pfam" id="PF13419">
    <property type="entry name" value="HAD_2"/>
    <property type="match status" value="1"/>
</dbReference>
<dbReference type="OrthoDB" id="5293434at2"/>
<dbReference type="NCBIfam" id="TIGR01509">
    <property type="entry name" value="HAD-SF-IA-v3"/>
    <property type="match status" value="1"/>
</dbReference>
<evidence type="ECO:0000256" key="4">
    <source>
        <dbReference type="ARBA" id="ARBA00022842"/>
    </source>
</evidence>
<comment type="similarity">
    <text evidence="2">Belongs to the HAD-like hydrolase superfamily. CbbY/CbbZ/Gph/YieH family.</text>
</comment>
<evidence type="ECO:0000313" key="6">
    <source>
        <dbReference type="EMBL" id="PPB81384.1"/>
    </source>
</evidence>
<name>A0A2P5K6V3_9BURK</name>
<evidence type="ECO:0000256" key="3">
    <source>
        <dbReference type="ARBA" id="ARBA00022723"/>
    </source>
</evidence>
<evidence type="ECO:0000256" key="2">
    <source>
        <dbReference type="ARBA" id="ARBA00006171"/>
    </source>
</evidence>
<dbReference type="InterPro" id="IPR023198">
    <property type="entry name" value="PGP-like_dom2"/>
</dbReference>
<dbReference type="InterPro" id="IPR036412">
    <property type="entry name" value="HAD-like_sf"/>
</dbReference>
<evidence type="ECO:0000256" key="5">
    <source>
        <dbReference type="ARBA" id="ARBA00023277"/>
    </source>
</evidence>
<accession>A0A2P5K6V3</accession>
<proteinExistence type="inferred from homology"/>
<dbReference type="InterPro" id="IPR023214">
    <property type="entry name" value="HAD_sf"/>
</dbReference>
<dbReference type="InterPro" id="IPR051600">
    <property type="entry name" value="Beta-PGM-like"/>
</dbReference>
<organism evidence="6 7">
    <name type="scientific">Mycetohabitans endofungorum</name>
    <dbReference type="NCBI Taxonomy" id="417203"/>
    <lineage>
        <taxon>Bacteria</taxon>
        <taxon>Pseudomonadati</taxon>
        <taxon>Pseudomonadota</taxon>
        <taxon>Betaproteobacteria</taxon>
        <taxon>Burkholderiales</taxon>
        <taxon>Burkholderiaceae</taxon>
        <taxon>Mycetohabitans</taxon>
    </lineage>
</organism>
<dbReference type="CDD" id="cd07505">
    <property type="entry name" value="HAD_BPGM-like"/>
    <property type="match status" value="1"/>
</dbReference>
<keyword evidence="7" id="KW-1185">Reference proteome</keyword>
<reference evidence="6 7" key="1">
    <citation type="submission" date="2018-01" db="EMBL/GenBank/DDBJ databases">
        <title>Genomic Encyclopedia of Type Strains, Phase III (KMG-III): the genomes of soil and plant-associated and newly described type strains.</title>
        <authorList>
            <person name="Whitman W."/>
        </authorList>
    </citation>
    <scope>NUCLEOTIDE SEQUENCE [LARGE SCALE GENOMIC DNA]</scope>
    <source>
        <strain evidence="6 7">HKI456</strain>
    </source>
</reference>
<evidence type="ECO:0000313" key="7">
    <source>
        <dbReference type="Proteomes" id="UP000243096"/>
    </source>
</evidence>
<keyword evidence="3" id="KW-0479">Metal-binding</keyword>
<dbReference type="InterPro" id="IPR006439">
    <property type="entry name" value="HAD-SF_hydro_IA"/>
</dbReference>
<dbReference type="GO" id="GO:0016787">
    <property type="term" value="F:hydrolase activity"/>
    <property type="evidence" value="ECO:0007669"/>
    <property type="project" value="UniProtKB-KW"/>
</dbReference>
<dbReference type="RefSeq" id="WP_104078446.1">
    <property type="nucleotide sequence ID" value="NZ_CP062179.1"/>
</dbReference>
<comment type="cofactor">
    <cofactor evidence="1">
        <name>Mg(2+)</name>
        <dbReference type="ChEBI" id="CHEBI:18420"/>
    </cofactor>
</comment>
<dbReference type="Gene3D" id="1.10.150.240">
    <property type="entry name" value="Putative phosphatase, domain 2"/>
    <property type="match status" value="1"/>
</dbReference>
<dbReference type="AlphaFoldDB" id="A0A2P5K6V3"/>
<evidence type="ECO:0000256" key="1">
    <source>
        <dbReference type="ARBA" id="ARBA00001946"/>
    </source>
</evidence>
<sequence>MTALTLLFDLDGTLVDTDALHLNAYNALLARWDRSIDLDYYKKHVMGFPDEMIFGRLFPGMPATEYTELASQKERLFRAQLGDRLTPTAGTQRILDFADRFGIRIAVVTNAPRSNATMMLNALGLATRFNTLVIGSELAHGKPHPLPYTTALERLNGNANHAFAFEDSAAGVRSASSAGIFTFGMSSALSEDRLREAGAQEVIRDFEDRRLWDRLTHQLNAQHDVASR</sequence>
<dbReference type="SUPFAM" id="SSF56784">
    <property type="entry name" value="HAD-like"/>
    <property type="match status" value="1"/>
</dbReference>
<protein>
    <submittedName>
        <fullName evidence="6">HAD superfamily hydrolase (TIGR01509 family)</fullName>
    </submittedName>
</protein>
<keyword evidence="6" id="KW-0378">Hydrolase</keyword>
<dbReference type="Gene3D" id="3.40.50.1000">
    <property type="entry name" value="HAD superfamily/HAD-like"/>
    <property type="match status" value="1"/>
</dbReference>
<dbReference type="GO" id="GO:0046872">
    <property type="term" value="F:metal ion binding"/>
    <property type="evidence" value="ECO:0007669"/>
    <property type="project" value="UniProtKB-KW"/>
</dbReference>
<comment type="caution">
    <text evidence="6">The sequence shown here is derived from an EMBL/GenBank/DDBJ whole genome shotgun (WGS) entry which is preliminary data.</text>
</comment>
<dbReference type="PANTHER" id="PTHR46193:SF18">
    <property type="entry name" value="HEXITOL PHOSPHATASE B"/>
    <property type="match status" value="1"/>
</dbReference>
<dbReference type="PANTHER" id="PTHR46193">
    <property type="entry name" value="6-PHOSPHOGLUCONATE PHOSPHATASE"/>
    <property type="match status" value="1"/>
</dbReference>
<dbReference type="InterPro" id="IPR041492">
    <property type="entry name" value="HAD_2"/>
</dbReference>
<dbReference type="SFLD" id="SFLDS00003">
    <property type="entry name" value="Haloacid_Dehalogenase"/>
    <property type="match status" value="1"/>
</dbReference>
<dbReference type="SFLD" id="SFLDG01129">
    <property type="entry name" value="C1.5:_HAD__Beta-PGM__Phosphata"/>
    <property type="match status" value="1"/>
</dbReference>
<dbReference type="EMBL" id="PRDW01000021">
    <property type="protein sequence ID" value="PPB81384.1"/>
    <property type="molecule type" value="Genomic_DNA"/>
</dbReference>
<keyword evidence="4" id="KW-0460">Magnesium</keyword>
<gene>
    <name evidence="6" type="ORF">B0O95_1218</name>
</gene>
<dbReference type="Proteomes" id="UP000243096">
    <property type="component" value="Unassembled WGS sequence"/>
</dbReference>